<accession>A0A8H5B0F8</accession>
<feature type="region of interest" description="Disordered" evidence="1">
    <location>
        <begin position="1"/>
        <end position="26"/>
    </location>
</feature>
<evidence type="ECO:0000256" key="1">
    <source>
        <dbReference type="SAM" id="MobiDB-lite"/>
    </source>
</evidence>
<evidence type="ECO:0000313" key="3">
    <source>
        <dbReference type="Proteomes" id="UP000567179"/>
    </source>
</evidence>
<comment type="caution">
    <text evidence="2">The sequence shown here is derived from an EMBL/GenBank/DDBJ whole genome shotgun (WGS) entry which is preliminary data.</text>
</comment>
<proteinExistence type="predicted"/>
<organism evidence="2 3">
    <name type="scientific">Psilocybe cf. subviscida</name>
    <dbReference type="NCBI Taxonomy" id="2480587"/>
    <lineage>
        <taxon>Eukaryota</taxon>
        <taxon>Fungi</taxon>
        <taxon>Dikarya</taxon>
        <taxon>Basidiomycota</taxon>
        <taxon>Agaricomycotina</taxon>
        <taxon>Agaricomycetes</taxon>
        <taxon>Agaricomycetidae</taxon>
        <taxon>Agaricales</taxon>
        <taxon>Agaricineae</taxon>
        <taxon>Strophariaceae</taxon>
        <taxon>Psilocybe</taxon>
    </lineage>
</organism>
<dbReference type="AlphaFoldDB" id="A0A8H5B0F8"/>
<gene>
    <name evidence="2" type="ORF">D9619_011739</name>
</gene>
<reference evidence="2 3" key="1">
    <citation type="journal article" date="2020" name="ISME J.">
        <title>Uncovering the hidden diversity of litter-decomposition mechanisms in mushroom-forming fungi.</title>
        <authorList>
            <person name="Floudas D."/>
            <person name="Bentzer J."/>
            <person name="Ahren D."/>
            <person name="Johansson T."/>
            <person name="Persson P."/>
            <person name="Tunlid A."/>
        </authorList>
    </citation>
    <scope>NUCLEOTIDE SEQUENCE [LARGE SCALE GENOMIC DNA]</scope>
    <source>
        <strain evidence="2 3">CBS 101986</strain>
    </source>
</reference>
<dbReference type="EMBL" id="JAACJJ010000044">
    <property type="protein sequence ID" value="KAF5314357.1"/>
    <property type="molecule type" value="Genomic_DNA"/>
</dbReference>
<sequence length="162" mass="18681">MNEREATQDMPQRLTRPRMSLSLLTPPLPGVPSTFPPPSLRRRLPFPPFPSFRSSDRRIQHICGSIVSRSWYQVDHRQFHPLHGVPSSTAAMYLYAQDAIVAKIPLRPYLPCDFSAPFHAMRWRRRRSLPGTTQHALDARQSITDQQPRLLALLRYNTIATQ</sequence>
<protein>
    <submittedName>
        <fullName evidence="2">Uncharacterized protein</fullName>
    </submittedName>
</protein>
<dbReference type="Proteomes" id="UP000567179">
    <property type="component" value="Unassembled WGS sequence"/>
</dbReference>
<evidence type="ECO:0000313" key="2">
    <source>
        <dbReference type="EMBL" id="KAF5314357.1"/>
    </source>
</evidence>
<name>A0A8H5B0F8_9AGAR</name>
<keyword evidence="3" id="KW-1185">Reference proteome</keyword>